<accession>A0A853I3I0</accession>
<feature type="site" description="Important for catalytic activity" evidence="6">
    <location>
        <position position="226"/>
    </location>
</feature>
<dbReference type="AlphaFoldDB" id="A0A853I3I0"/>
<feature type="binding site" evidence="5">
    <location>
        <position position="7"/>
    </location>
    <ligand>
        <name>Mg(2+)</name>
        <dbReference type="ChEBI" id="CHEBI:18420"/>
        <label>1</label>
    </ligand>
</feature>
<gene>
    <name evidence="8" type="ORF">H0A36_18160</name>
</gene>
<dbReference type="RefSeq" id="WP_180569964.1">
    <property type="nucleotide sequence ID" value="NZ_JACCKB010000032.1"/>
</dbReference>
<keyword evidence="5" id="KW-0464">Manganese</keyword>
<dbReference type="SUPFAM" id="SSF56219">
    <property type="entry name" value="DNase I-like"/>
    <property type="match status" value="1"/>
</dbReference>
<dbReference type="EMBL" id="JACCKB010000032">
    <property type="protein sequence ID" value="NYZ67943.1"/>
    <property type="molecule type" value="Genomic_DNA"/>
</dbReference>
<feature type="site" description="Interaction with DNA substrate" evidence="6">
    <location>
        <position position="252"/>
    </location>
</feature>
<dbReference type="PANTHER" id="PTHR43250">
    <property type="entry name" value="EXODEOXYRIBONUCLEASE III"/>
    <property type="match status" value="1"/>
</dbReference>
<dbReference type="InterPro" id="IPR005135">
    <property type="entry name" value="Endo/exonuclease/phosphatase"/>
</dbReference>
<dbReference type="NCBIfam" id="TIGR00633">
    <property type="entry name" value="xth"/>
    <property type="match status" value="1"/>
</dbReference>
<feature type="binding site" evidence="5">
    <location>
        <position position="252"/>
    </location>
    <ligand>
        <name>Mg(2+)</name>
        <dbReference type="ChEBI" id="CHEBI:18420"/>
        <label>1</label>
    </ligand>
</feature>
<comment type="caution">
    <text evidence="8">The sequence shown here is derived from an EMBL/GenBank/DDBJ whole genome shotgun (WGS) entry which is preliminary data.</text>
</comment>
<dbReference type="GO" id="GO:0004519">
    <property type="term" value="F:endonuclease activity"/>
    <property type="evidence" value="ECO:0007669"/>
    <property type="project" value="UniProtKB-KW"/>
</dbReference>
<evidence type="ECO:0000313" key="9">
    <source>
        <dbReference type="Proteomes" id="UP000569732"/>
    </source>
</evidence>
<evidence type="ECO:0000259" key="7">
    <source>
        <dbReference type="Pfam" id="PF03372"/>
    </source>
</evidence>
<dbReference type="Pfam" id="PF03372">
    <property type="entry name" value="Exo_endo_phos"/>
    <property type="match status" value="1"/>
</dbReference>
<keyword evidence="9" id="KW-1185">Reference proteome</keyword>
<evidence type="ECO:0000256" key="4">
    <source>
        <dbReference type="ARBA" id="ARBA00022842"/>
    </source>
</evidence>
<keyword evidence="3" id="KW-0378">Hydrolase</keyword>
<evidence type="ECO:0000313" key="8">
    <source>
        <dbReference type="EMBL" id="NYZ67943.1"/>
    </source>
</evidence>
<comment type="similarity">
    <text evidence="1">Belongs to the DNA repair enzymes AP/ExoA family.</text>
</comment>
<reference evidence="8 9" key="1">
    <citation type="submission" date="2020-07" db="EMBL/GenBank/DDBJ databases">
        <title>Endozoicomonas sp. nov., isolated from sediment.</title>
        <authorList>
            <person name="Gu T."/>
        </authorList>
    </citation>
    <scope>NUCLEOTIDE SEQUENCE [LARGE SCALE GENOMIC DNA]</scope>
    <source>
        <strain evidence="8 9">SM1973</strain>
    </source>
</reference>
<dbReference type="InterPro" id="IPR036691">
    <property type="entry name" value="Endo/exonu/phosph_ase_sf"/>
</dbReference>
<evidence type="ECO:0000256" key="5">
    <source>
        <dbReference type="PIRSR" id="PIRSR604808-2"/>
    </source>
</evidence>
<keyword evidence="8" id="KW-0540">Nuclease</keyword>
<dbReference type="GO" id="GO:0008311">
    <property type="term" value="F:double-stranded DNA 3'-5' DNA exonuclease activity"/>
    <property type="evidence" value="ECO:0007669"/>
    <property type="project" value="InterPro"/>
</dbReference>
<evidence type="ECO:0000256" key="2">
    <source>
        <dbReference type="ARBA" id="ARBA00022723"/>
    </source>
</evidence>
<keyword evidence="4 5" id="KW-0460">Magnesium</keyword>
<protein>
    <submittedName>
        <fullName evidence="8">Endonuclease/exonuclease/phosphatase family protein</fullName>
    </submittedName>
</protein>
<evidence type="ECO:0000256" key="6">
    <source>
        <dbReference type="PIRSR" id="PIRSR604808-3"/>
    </source>
</evidence>
<feature type="domain" description="Endonuclease/exonuclease/phosphatase" evidence="7">
    <location>
        <begin position="4"/>
        <end position="246"/>
    </location>
</feature>
<dbReference type="Proteomes" id="UP000569732">
    <property type="component" value="Unassembled WGS sequence"/>
</dbReference>
<dbReference type="InterPro" id="IPR037493">
    <property type="entry name" value="ExoIII-like"/>
</dbReference>
<keyword evidence="8" id="KW-0255">Endonuclease</keyword>
<sequence>MRIISFNLEGIQKAKEKGFFTWVAQQDADIICLQNTNADEYQIETSDFNLKDYEPYCFSAADASVGGVAIYSRIPPKAIIRGLGFELADNAGCYIQADFDKVSIASLLLPDAVSQQVSGLNNKYSLADKQHFLTQYASYLEKQKRKRREFLICGSWYIAHQKIDVADWRTQQEQSGFLLEERNWLSYLNDEVGLLDTYREVDREAGKYSWWPSAEAKEKNQGCRYDYTLATQGMRHTVLSAGIYAGQAFSSHAPVIVDYDWELMT</sequence>
<dbReference type="InterPro" id="IPR004808">
    <property type="entry name" value="AP_endonuc_1"/>
</dbReference>
<evidence type="ECO:0000256" key="1">
    <source>
        <dbReference type="ARBA" id="ARBA00007092"/>
    </source>
</evidence>
<dbReference type="PROSITE" id="PS51435">
    <property type="entry name" value="AP_NUCLEASE_F1_4"/>
    <property type="match status" value="1"/>
</dbReference>
<comment type="cofactor">
    <cofactor evidence="5">
        <name>Mg(2+)</name>
        <dbReference type="ChEBI" id="CHEBI:18420"/>
    </cofactor>
    <cofactor evidence="5">
        <name>Mn(2+)</name>
        <dbReference type="ChEBI" id="CHEBI:29035"/>
    </cofactor>
    <text evidence="5">Probably binds two magnesium or manganese ions per subunit.</text>
</comment>
<proteinExistence type="inferred from homology"/>
<name>A0A853I3I0_9GAMM</name>
<dbReference type="Gene3D" id="3.60.10.10">
    <property type="entry name" value="Endonuclease/exonuclease/phosphatase"/>
    <property type="match status" value="1"/>
</dbReference>
<dbReference type="GO" id="GO:0006281">
    <property type="term" value="P:DNA repair"/>
    <property type="evidence" value="ECO:0007669"/>
    <property type="project" value="InterPro"/>
</dbReference>
<evidence type="ECO:0000256" key="3">
    <source>
        <dbReference type="ARBA" id="ARBA00022801"/>
    </source>
</evidence>
<dbReference type="GO" id="GO:0046872">
    <property type="term" value="F:metal ion binding"/>
    <property type="evidence" value="ECO:0007669"/>
    <property type="project" value="UniProtKB-KW"/>
</dbReference>
<organism evidence="8 9">
    <name type="scientific">Spartinivicinus marinus</name>
    <dbReference type="NCBI Taxonomy" id="2994442"/>
    <lineage>
        <taxon>Bacteria</taxon>
        <taxon>Pseudomonadati</taxon>
        <taxon>Pseudomonadota</taxon>
        <taxon>Gammaproteobacteria</taxon>
        <taxon>Oceanospirillales</taxon>
        <taxon>Zooshikellaceae</taxon>
        <taxon>Spartinivicinus</taxon>
    </lineage>
</organism>
<keyword evidence="2 5" id="KW-0479">Metal-binding</keyword>
<dbReference type="PANTHER" id="PTHR43250:SF2">
    <property type="entry name" value="EXODEOXYRIBONUCLEASE III"/>
    <property type="match status" value="1"/>
</dbReference>